<organism evidence="13 14">
    <name type="scientific">Erinaceus europaeus</name>
    <name type="common">Western European hedgehog</name>
    <dbReference type="NCBI Taxonomy" id="9365"/>
    <lineage>
        <taxon>Eukaryota</taxon>
        <taxon>Metazoa</taxon>
        <taxon>Chordata</taxon>
        <taxon>Craniata</taxon>
        <taxon>Vertebrata</taxon>
        <taxon>Euteleostomi</taxon>
        <taxon>Mammalia</taxon>
        <taxon>Eutheria</taxon>
        <taxon>Laurasiatheria</taxon>
        <taxon>Eulipotyphla</taxon>
        <taxon>Erinaceidae</taxon>
        <taxon>Erinaceinae</taxon>
        <taxon>Erinaceus</taxon>
    </lineage>
</organism>
<dbReference type="InterPro" id="IPR034752">
    <property type="entry name" value="Mis18"/>
</dbReference>
<dbReference type="PANTHER" id="PTHR16431">
    <property type="entry name" value="NEUROGENIC PROTEIN MASTERMIND"/>
    <property type="match status" value="1"/>
</dbReference>
<protein>
    <submittedName>
        <fullName evidence="14 15">Protein Mis18-beta isoform X1</fullName>
    </submittedName>
</protein>
<evidence type="ECO:0000256" key="6">
    <source>
        <dbReference type="ARBA" id="ARBA00022723"/>
    </source>
</evidence>
<accession>A0ABM3W3C5</accession>
<evidence type="ECO:0000256" key="11">
    <source>
        <dbReference type="ARBA" id="ARBA00023328"/>
    </source>
</evidence>
<evidence type="ECO:0000256" key="2">
    <source>
        <dbReference type="ARBA" id="ARBA00004123"/>
    </source>
</evidence>
<keyword evidence="6" id="KW-0479">Metal-binding</keyword>
<evidence type="ECO:0000313" key="13">
    <source>
        <dbReference type="Proteomes" id="UP001652624"/>
    </source>
</evidence>
<keyword evidence="7" id="KW-0498">Mitosis</keyword>
<dbReference type="RefSeq" id="XP_060031055.1">
    <property type="nucleotide sequence ID" value="XM_060175072.1"/>
</dbReference>
<keyword evidence="10" id="KW-0131">Cell cycle</keyword>
<evidence type="ECO:0000256" key="3">
    <source>
        <dbReference type="ARBA" id="ARBA00004584"/>
    </source>
</evidence>
<sequence length="329" mass="36083">MRPNTANEDAAQCLGADLMIFEPGAGDGKMAAPLQRPSVCKGYLSLVPVSFDEAKRENDASSTTTSMEWDTQVVKGSFPLGASRLGAEEPCGPHLPVWLQPERCAVFQCARCCVVLADSLHLAWDLSRSLGAVVFSSEWGSDGRWRLGIVLAESAGAGSGIEAGRTWNPLLRLRAIYWHFCGSDESVRVRRFLFQGLSTLLPVFVFLGVTNNVVLEAPFLVGIEGFLKGSTYNLLFCSSCQDPIGFHLFSTHSAMAALRGHFCLSSDKLLCYFLRTKTIVNAAEMDIHNVLLPEKVAELKEKILLTHTRLQSLMKILKEVTPNQSKSEN</sequence>
<evidence type="ECO:0000256" key="8">
    <source>
        <dbReference type="ARBA" id="ARBA00022833"/>
    </source>
</evidence>
<evidence type="ECO:0000256" key="5">
    <source>
        <dbReference type="ARBA" id="ARBA00022618"/>
    </source>
</evidence>
<keyword evidence="4" id="KW-0158">Chromosome</keyword>
<dbReference type="PANTHER" id="PTHR16431:SF3">
    <property type="entry name" value="PROTEIN MIS18-BETA"/>
    <property type="match status" value="1"/>
</dbReference>
<keyword evidence="8" id="KW-0862">Zinc</keyword>
<dbReference type="GeneID" id="103125660"/>
<evidence type="ECO:0000313" key="15">
    <source>
        <dbReference type="RefSeq" id="XP_060031056.1"/>
    </source>
</evidence>
<keyword evidence="13" id="KW-1185">Reference proteome</keyword>
<gene>
    <name evidence="14 15" type="primary">OIP5</name>
</gene>
<evidence type="ECO:0000256" key="9">
    <source>
        <dbReference type="ARBA" id="ARBA00023242"/>
    </source>
</evidence>
<comment type="subcellular location">
    <subcellularLocation>
        <location evidence="3">Chromosome</location>
        <location evidence="3">Centromere</location>
    </subcellularLocation>
    <subcellularLocation>
        <location evidence="2">Nucleus</location>
    </subcellularLocation>
</comment>
<name>A0ABM3W3C5_ERIEU</name>
<evidence type="ECO:0000313" key="14">
    <source>
        <dbReference type="RefSeq" id="XP_060031055.1"/>
    </source>
</evidence>
<comment type="function">
    <text evidence="1">Required for recruitment of CENPA to centromeres and normal chromosome segregation during mitosis.</text>
</comment>
<keyword evidence="11" id="KW-0137">Centromere</keyword>
<evidence type="ECO:0000256" key="10">
    <source>
        <dbReference type="ARBA" id="ARBA00023306"/>
    </source>
</evidence>
<evidence type="ECO:0000256" key="1">
    <source>
        <dbReference type="ARBA" id="ARBA00003694"/>
    </source>
</evidence>
<dbReference type="RefSeq" id="XP_060031056.1">
    <property type="nucleotide sequence ID" value="XM_060175073.1"/>
</dbReference>
<dbReference type="Pfam" id="PF03226">
    <property type="entry name" value="Yippee-Mis18"/>
    <property type="match status" value="1"/>
</dbReference>
<dbReference type="PROSITE" id="PS51793">
    <property type="entry name" value="MIS18"/>
    <property type="match status" value="1"/>
</dbReference>
<dbReference type="InterPro" id="IPR004910">
    <property type="entry name" value="Yippee/Mis18/Cereblon"/>
</dbReference>
<dbReference type="Proteomes" id="UP001652624">
    <property type="component" value="Chromosome 16"/>
</dbReference>
<evidence type="ECO:0000256" key="4">
    <source>
        <dbReference type="ARBA" id="ARBA00022454"/>
    </source>
</evidence>
<feature type="domain" description="Mis18" evidence="12">
    <location>
        <begin position="104"/>
        <end position="274"/>
    </location>
</feature>
<evidence type="ECO:0000256" key="7">
    <source>
        <dbReference type="ARBA" id="ARBA00022776"/>
    </source>
</evidence>
<proteinExistence type="predicted"/>
<reference evidence="14 15" key="1">
    <citation type="submission" date="2025-05" db="UniProtKB">
        <authorList>
            <consortium name="RefSeq"/>
        </authorList>
    </citation>
    <scope>IDENTIFICATION</scope>
</reference>
<keyword evidence="5" id="KW-0132">Cell division</keyword>
<keyword evidence="9" id="KW-0539">Nucleus</keyword>
<evidence type="ECO:0000259" key="12">
    <source>
        <dbReference type="PROSITE" id="PS51793"/>
    </source>
</evidence>